<comment type="caution">
    <text evidence="3">The sequence shown here is derived from an EMBL/GenBank/DDBJ whole genome shotgun (WGS) entry which is preliminary data.</text>
</comment>
<dbReference type="AlphaFoldDB" id="A0A2P8I113"/>
<dbReference type="InterPro" id="IPR024983">
    <property type="entry name" value="CHAT_dom"/>
</dbReference>
<organism evidence="3 4">
    <name type="scientific">Saccharothrix carnea</name>
    <dbReference type="NCBI Taxonomy" id="1280637"/>
    <lineage>
        <taxon>Bacteria</taxon>
        <taxon>Bacillati</taxon>
        <taxon>Actinomycetota</taxon>
        <taxon>Actinomycetes</taxon>
        <taxon>Pseudonocardiales</taxon>
        <taxon>Pseudonocardiaceae</taxon>
        <taxon>Saccharothrix</taxon>
    </lineage>
</organism>
<keyword evidence="1" id="KW-1133">Transmembrane helix</keyword>
<evidence type="ECO:0000313" key="3">
    <source>
        <dbReference type="EMBL" id="PSL52113.1"/>
    </source>
</evidence>
<keyword evidence="1" id="KW-0812">Transmembrane</keyword>
<name>A0A2P8I113_SACCR</name>
<gene>
    <name evidence="3" type="ORF">B0I31_11565</name>
</gene>
<feature type="domain" description="CHAT" evidence="2">
    <location>
        <begin position="796"/>
        <end position="1041"/>
    </location>
</feature>
<dbReference type="Proteomes" id="UP000241118">
    <property type="component" value="Unassembled WGS sequence"/>
</dbReference>
<keyword evidence="1" id="KW-0472">Membrane</keyword>
<keyword evidence="4" id="KW-1185">Reference proteome</keyword>
<dbReference type="Gene3D" id="1.25.40.10">
    <property type="entry name" value="Tetratricopeptide repeat domain"/>
    <property type="match status" value="1"/>
</dbReference>
<evidence type="ECO:0000259" key="2">
    <source>
        <dbReference type="Pfam" id="PF12770"/>
    </source>
</evidence>
<dbReference type="OrthoDB" id="4149784at2"/>
<feature type="transmembrane region" description="Helical" evidence="1">
    <location>
        <begin position="265"/>
        <end position="295"/>
    </location>
</feature>
<dbReference type="InterPro" id="IPR011990">
    <property type="entry name" value="TPR-like_helical_dom_sf"/>
</dbReference>
<dbReference type="RefSeq" id="WP_106619278.1">
    <property type="nucleotide sequence ID" value="NZ_PYAX01000015.1"/>
</dbReference>
<protein>
    <submittedName>
        <fullName evidence="3">CHAT domain-containing protein</fullName>
    </submittedName>
</protein>
<feature type="transmembrane region" description="Helical" evidence="1">
    <location>
        <begin position="81"/>
        <end position="106"/>
    </location>
</feature>
<dbReference type="Pfam" id="PF12770">
    <property type="entry name" value="CHAT"/>
    <property type="match status" value="1"/>
</dbReference>
<accession>A0A2P8I113</accession>
<dbReference type="EMBL" id="PYAX01000015">
    <property type="protein sequence ID" value="PSL52113.1"/>
    <property type="molecule type" value="Genomic_DNA"/>
</dbReference>
<reference evidence="3 4" key="1">
    <citation type="submission" date="2018-03" db="EMBL/GenBank/DDBJ databases">
        <title>Genomic Encyclopedia of Type Strains, Phase III (KMG-III): the genomes of soil and plant-associated and newly described type strains.</title>
        <authorList>
            <person name="Whitman W."/>
        </authorList>
    </citation>
    <scope>NUCLEOTIDE SEQUENCE [LARGE SCALE GENOMIC DNA]</scope>
    <source>
        <strain evidence="3 4">CGMCC 4.7097</strain>
    </source>
</reference>
<evidence type="ECO:0000256" key="1">
    <source>
        <dbReference type="SAM" id="Phobius"/>
    </source>
</evidence>
<evidence type="ECO:0000313" key="4">
    <source>
        <dbReference type="Proteomes" id="UP000241118"/>
    </source>
</evidence>
<proteinExistence type="predicted"/>
<sequence>MTGTTTQPRTLREAFGRQWQAWPAGVRVVWFVVRPLCTVVALASLPASDAPVLAVVAAAVLLVVARPVARQWIAPVVAVAVWFVSPVAAVAVLLRVVVTVVVLLVAGRSWRRGLVLVRRGRRAFLHLPPPRVVERRLRRSLLSPGDSLDFSDPIIELWAVTWALADARSLGRCTVRLARGLLWWDWGVPTGPNFEARLLRLGLTESAVLWSSRVGAVVVAGGGALLTGLTTSGRGLPEVVSALLAALPAWSLTRRSVRTRPPITGTVLLFAAGPVVFGVSALPLLGWGIVVGLLARAVFPAATARMIGSDDVAPRLPLAAGIGARRTWNAARRTHEDGRAAEALRLWGELAGDGSRSPAVRAAAHAATAHVHLDRGAVQEAVRCAEDALAFTDVERVRPLVDGIAGRVFLAAGDDERAARLLDHAVTSRRQRRDPQVLAALAQVRASATDPDEALLALGRATGGLLRSGNVYMLVEAEVAVVARYADRLPLADLESRLSQVLSFEDDAFPGMGPVRRERVREALARARLLLGRLHADHGRNGTASAHLRKALEDFGGPALAVDRAVTSILLGVVRNRSNPRHGLPELTAGVHALEEARGQLATGRYRTRLVHRHTETYRLALDALTRLLPVEPAAGMVAFELVESLRRNALARTLRDRISDFGPEVEGFRSRIEEVEAVGGPESEQELVRLHDGLARTLSAEFASVYLPEPVRVQPLREVLGNAHCLAYHFTEIGSRGAHGHVVHLPPQGDAVVRPVTVRDPDLLAVLRADEPAARHAVLSRRQSHDVEARRWAALGAELLPDGLRRALASADEAPTLVVVPSAELSAFPWAALPVDGQQLLVEAAVVQIVPALAVLTPDPAPADDGPVLAYVDPSVGTAEEARVVAELGHHPVASRDAMLGALRSGRFAGAYVAAHGDGRGLTQRMVFHDGGALSAATALTLPWPPWVVFAACFVGDVRVDTGQDPLGLPVSCLLGGADSVIGGIIAVNSAAASTVCPDIAGGIRRGEHPAVALRHAQLAHLRSFRSRPAPVRWAGFTCVSRTVARG</sequence>